<evidence type="ECO:0000313" key="2">
    <source>
        <dbReference type="EMBL" id="ALB64038.1"/>
    </source>
</evidence>
<feature type="transmembrane region" description="Helical" evidence="1">
    <location>
        <begin position="31"/>
        <end position="50"/>
    </location>
</feature>
<feature type="transmembrane region" description="Helical" evidence="1">
    <location>
        <begin position="7"/>
        <end position="25"/>
    </location>
</feature>
<dbReference type="AlphaFoldDB" id="K8A8C2"/>
<proteinExistence type="predicted"/>
<dbReference type="STRING" id="1073999.AFK62_16690"/>
<dbReference type="EMBL" id="CP012264">
    <property type="protein sequence ID" value="ALB64038.1"/>
    <property type="molecule type" value="Genomic_DNA"/>
</dbReference>
<organism evidence="3 4">
    <name type="scientific">Cronobacter condimenti 1330</name>
    <dbReference type="NCBI Taxonomy" id="1073999"/>
    <lineage>
        <taxon>Bacteria</taxon>
        <taxon>Pseudomonadati</taxon>
        <taxon>Pseudomonadota</taxon>
        <taxon>Gammaproteobacteria</taxon>
        <taxon>Enterobacterales</taxon>
        <taxon>Enterobacteriaceae</taxon>
        <taxon>Cronobacter</taxon>
    </lineage>
</organism>
<dbReference type="Pfam" id="PF16080">
    <property type="entry name" value="Phage_holin_2_3"/>
    <property type="match status" value="1"/>
</dbReference>
<dbReference type="KEGG" id="ccon:AFK62_16690"/>
<keyword evidence="1" id="KW-1133">Transmembrane helix</keyword>
<evidence type="ECO:0000313" key="5">
    <source>
        <dbReference type="Proteomes" id="UP000067320"/>
    </source>
</evidence>
<gene>
    <name evidence="2" type="ORF">AFK62_16690</name>
    <name evidence="3" type="ORF">BN137_1342</name>
</gene>
<accession>K8A8C2</accession>
<dbReference type="RefSeq" id="WP_007669482.1">
    <property type="nucleotide sequence ID" value="NZ_CAKW01000053.1"/>
</dbReference>
<dbReference type="PATRIC" id="fig|1073999.7.peg.3491"/>
<dbReference type="EMBL" id="CAKW01000053">
    <property type="protein sequence ID" value="CCJ71994.1"/>
    <property type="molecule type" value="Genomic_DNA"/>
</dbReference>
<name>K8A8C2_9ENTR</name>
<protein>
    <submittedName>
        <fullName evidence="2">Primosomal protein</fullName>
    </submittedName>
    <submittedName>
        <fullName evidence="3">Putative prophage Hp1 family Holin</fullName>
    </submittedName>
</protein>
<reference evidence="5" key="2">
    <citation type="submission" date="2015-09" db="EMBL/GenBank/DDBJ databases">
        <title>Cronobacter genome sequencing and assembly.</title>
        <authorList>
            <person name="Descombes P."/>
            <person name="Baert L."/>
            <person name="Ngom-Bru C."/>
            <person name="Barretto C."/>
        </authorList>
    </citation>
    <scope>NUCLEOTIDE SEQUENCE [LARGE SCALE GENOMIC DNA]</scope>
    <source>
        <strain evidence="5">LMG 26250</strain>
    </source>
</reference>
<keyword evidence="5" id="KW-1185">Reference proteome</keyword>
<sequence length="71" mass="8279">MGLTMEKISTFLAYWLSALLAFFGAMTPQDVAAYFGMFGVAVTVAVNWYYRRKEMLFRTARKEEVIRELNR</sequence>
<keyword evidence="1" id="KW-0812">Transmembrane</keyword>
<evidence type="ECO:0000313" key="3">
    <source>
        <dbReference type="EMBL" id="CCJ71994.1"/>
    </source>
</evidence>
<dbReference type="OrthoDB" id="6626733at2"/>
<reference evidence="3" key="1">
    <citation type="submission" date="2012-07" db="EMBL/GenBank/DDBJ databases">
        <authorList>
            <person name="Cummings C."/>
        </authorList>
    </citation>
    <scope>NUCLEOTIDE SEQUENCE</scope>
    <source>
        <strain evidence="3">1330</strain>
    </source>
</reference>
<reference evidence="2 5" key="3">
    <citation type="journal article" date="2016" name="Genome Announc.">
        <title>Fully Closed Genome Sequences of Five Type Strains of the Genus Cronobacter and One Cronobacter sakazakii Strain.</title>
        <authorList>
            <person name="Moine D."/>
            <person name="Kassam M."/>
            <person name="Baert L."/>
            <person name="Tang Y."/>
            <person name="Barretto C."/>
            <person name="Ngom Bru C."/>
            <person name="Klijn A."/>
            <person name="Descombes P."/>
        </authorList>
    </citation>
    <scope>NUCLEOTIDE SEQUENCE [LARGE SCALE GENOMIC DNA]</scope>
    <source>
        <strain evidence="2 5">LMG 26250</strain>
    </source>
</reference>
<evidence type="ECO:0000313" key="4">
    <source>
        <dbReference type="Proteomes" id="UP000009340"/>
    </source>
</evidence>
<dbReference type="InterPro" id="IPR032118">
    <property type="entry name" value="Phage_holin_HP1"/>
</dbReference>
<dbReference type="Proteomes" id="UP000067320">
    <property type="component" value="Chromosome"/>
</dbReference>
<evidence type="ECO:0000256" key="1">
    <source>
        <dbReference type="SAM" id="Phobius"/>
    </source>
</evidence>
<keyword evidence="1" id="KW-0472">Membrane</keyword>
<dbReference type="Proteomes" id="UP000009340">
    <property type="component" value="Unassembled WGS sequence"/>
</dbReference>